<feature type="compositionally biased region" description="Polar residues" evidence="1">
    <location>
        <begin position="64"/>
        <end position="78"/>
    </location>
</feature>
<organism evidence="2 3">
    <name type="scientific">Trichoglossum hirsutum</name>
    <dbReference type="NCBI Taxonomy" id="265104"/>
    <lineage>
        <taxon>Eukaryota</taxon>
        <taxon>Fungi</taxon>
        <taxon>Dikarya</taxon>
        <taxon>Ascomycota</taxon>
        <taxon>Pezizomycotina</taxon>
        <taxon>Geoglossomycetes</taxon>
        <taxon>Geoglossales</taxon>
        <taxon>Geoglossaceae</taxon>
        <taxon>Trichoglossum</taxon>
    </lineage>
</organism>
<evidence type="ECO:0000313" key="3">
    <source>
        <dbReference type="Proteomes" id="UP000750711"/>
    </source>
</evidence>
<keyword evidence="3" id="KW-1185">Reference proteome</keyword>
<gene>
    <name evidence="2" type="ORF">GP486_007937</name>
</gene>
<comment type="caution">
    <text evidence="2">The sequence shown here is derived from an EMBL/GenBank/DDBJ whole genome shotgun (WGS) entry which is preliminary data.</text>
</comment>
<dbReference type="EMBL" id="JAGHQM010002582">
    <property type="protein sequence ID" value="KAH0548519.1"/>
    <property type="molecule type" value="Genomic_DNA"/>
</dbReference>
<accession>A0A9P8IHM8</accession>
<feature type="compositionally biased region" description="Basic and acidic residues" evidence="1">
    <location>
        <begin position="25"/>
        <end position="35"/>
    </location>
</feature>
<evidence type="ECO:0000256" key="1">
    <source>
        <dbReference type="SAM" id="MobiDB-lite"/>
    </source>
</evidence>
<proteinExistence type="predicted"/>
<evidence type="ECO:0000313" key="2">
    <source>
        <dbReference type="EMBL" id="KAH0548519.1"/>
    </source>
</evidence>
<sequence length="142" mass="15652">MGQPTNLRGKAPTKHHRDISLNSAKKPDLGEDTGKRYRTNPGSESNHYMDFNDDSVPCHCLLSSAPSSSTEQQANNKSRAQRDLDELNCEARKDGLPLHEVKKTEGTLPVLATATEEPLWNDWERSSSVDGDGGCPIHQKAK</sequence>
<dbReference type="AlphaFoldDB" id="A0A9P8IHM8"/>
<feature type="region of interest" description="Disordered" evidence="1">
    <location>
        <begin position="117"/>
        <end position="142"/>
    </location>
</feature>
<dbReference type="Proteomes" id="UP000750711">
    <property type="component" value="Unassembled WGS sequence"/>
</dbReference>
<reference evidence="2" key="1">
    <citation type="submission" date="2021-03" db="EMBL/GenBank/DDBJ databases">
        <title>Comparative genomics and phylogenomic investigation of the class Geoglossomycetes provide insights into ecological specialization and systematics.</title>
        <authorList>
            <person name="Melie T."/>
            <person name="Pirro S."/>
            <person name="Miller A.N."/>
            <person name="Quandt A."/>
        </authorList>
    </citation>
    <scope>NUCLEOTIDE SEQUENCE</scope>
    <source>
        <strain evidence="2">CAQ_001_2017</strain>
    </source>
</reference>
<name>A0A9P8IHM8_9PEZI</name>
<protein>
    <submittedName>
        <fullName evidence="2">Uncharacterized protein</fullName>
    </submittedName>
</protein>
<feature type="region of interest" description="Disordered" evidence="1">
    <location>
        <begin position="1"/>
        <end position="83"/>
    </location>
</feature>